<name>A0ABT7SCX0_9CELL</name>
<reference evidence="1 2" key="1">
    <citation type="submission" date="2023-06" db="EMBL/GenBank/DDBJ databases">
        <title>Cellulomonas sp. MW4 Whole genome sequence.</title>
        <authorList>
            <person name="Park S."/>
        </authorList>
    </citation>
    <scope>NUCLEOTIDE SEQUENCE [LARGE SCALE GENOMIC DNA]</scope>
    <source>
        <strain evidence="1 2">MW4</strain>
    </source>
</reference>
<gene>
    <name evidence="1" type="ORF">QRT04_03745</name>
</gene>
<dbReference type="RefSeq" id="WP_289453595.1">
    <property type="nucleotide sequence ID" value="NZ_JAUCGQ010000001.1"/>
</dbReference>
<evidence type="ECO:0000313" key="1">
    <source>
        <dbReference type="EMBL" id="MDM7854034.1"/>
    </source>
</evidence>
<keyword evidence="2" id="KW-1185">Reference proteome</keyword>
<evidence type="ECO:0000313" key="2">
    <source>
        <dbReference type="Proteomes" id="UP001529338"/>
    </source>
</evidence>
<organism evidence="1 2">
    <name type="scientific">Cellulomonas alba</name>
    <dbReference type="NCBI Taxonomy" id="3053467"/>
    <lineage>
        <taxon>Bacteria</taxon>
        <taxon>Bacillati</taxon>
        <taxon>Actinomycetota</taxon>
        <taxon>Actinomycetes</taxon>
        <taxon>Micrococcales</taxon>
        <taxon>Cellulomonadaceae</taxon>
        <taxon>Cellulomonas</taxon>
    </lineage>
</organism>
<protein>
    <recommendedName>
        <fullName evidence="3">Ig-like domain-containing protein</fullName>
    </recommendedName>
</protein>
<evidence type="ECO:0008006" key="3">
    <source>
        <dbReference type="Google" id="ProtNLM"/>
    </source>
</evidence>
<dbReference type="EMBL" id="JAUCGQ010000001">
    <property type="protein sequence ID" value="MDM7854034.1"/>
    <property type="molecule type" value="Genomic_DNA"/>
</dbReference>
<comment type="caution">
    <text evidence="1">The sequence shown here is derived from an EMBL/GenBank/DDBJ whole genome shotgun (WGS) entry which is preliminary data.</text>
</comment>
<accession>A0ABT7SCX0</accession>
<proteinExistence type="predicted"/>
<sequence>MSDDIDWRSAYDFLLTQYELTLRAVAGSLEEVEQQLVAARSPRLIDVAVRWVNENKIEIVARASGPETEYAFEITDEDGGARRRGWGIANSMQVPASPGKTILCRVRARAVGTWTDVELTVPFHFEGEQD</sequence>
<dbReference type="Proteomes" id="UP001529338">
    <property type="component" value="Unassembled WGS sequence"/>
</dbReference>